<accession>A0A7R9ME57</accession>
<dbReference type="PANTHER" id="PTHR28608:SF1">
    <property type="entry name" value="INTEGRATOR COMPLEX SUBUNIT 2"/>
    <property type="match status" value="1"/>
</dbReference>
<dbReference type="EMBL" id="CAJPVJ010012797">
    <property type="protein sequence ID" value="CAG2174511.1"/>
    <property type="molecule type" value="Genomic_DNA"/>
</dbReference>
<reference evidence="4" key="1">
    <citation type="submission" date="2020-11" db="EMBL/GenBank/DDBJ databases">
        <authorList>
            <person name="Tran Van P."/>
        </authorList>
    </citation>
    <scope>NUCLEOTIDE SEQUENCE</scope>
</reference>
<dbReference type="Proteomes" id="UP000728032">
    <property type="component" value="Unassembled WGS sequence"/>
</dbReference>
<evidence type="ECO:0000313" key="5">
    <source>
        <dbReference type="Proteomes" id="UP000728032"/>
    </source>
</evidence>
<dbReference type="AlphaFoldDB" id="A0A7R9ME57"/>
<dbReference type="GO" id="GO:0034472">
    <property type="term" value="P:snRNA 3'-end processing"/>
    <property type="evidence" value="ECO:0007669"/>
    <property type="project" value="TreeGrafter"/>
</dbReference>
<sequence length="1102" mass="124757">MDAMNALNVTQSLIPSPKTFCVIRDMNLDAIERLDSSDIRPILPTLVRMGWCIPLDTSDEWSDRRKHIQQMLSGIEVINNVVNLLSFDFHALEMDVRKEQQLRLKLGSNASDSLLITSLADGLALEFERCDGIRKLRLLLSELISIMAFVRQTVHQSQQQVTGLRPSELFDNEVYLDEVSDVLCIAIAELPNTLLIPDVVEALLHVKNGTALICRIAANFAESFGDICLTLLNNGDKHDDESFCGRTRITALRLLCRMNPSEALTVRAEAVELCRMPSLTIQLTLDYIENRDKSSDCLPQTDIVSFITGILLGNDDRIRNWFSTYIRIGQKKMDQSIQTSLVDLRKQLLKSVDNLVQNGLKSEGSLESGVSEGCVLIRLYCALRGVANMKFTEEETNSIVALIICHPPPNQIGIRFVSLGLCMILSSPLLITSADNEQKAIEWIKWLVKEESYFGRITHVKSSFGEMLLLIAIHFHSNQMTAIAELVSSTLGIKLPIRTNNLNRIKIIFTQEIFTDQTVTAHAVKVPVTENLNSSVAGFLPVHCIYQLLKSRAFTKHKVPIKDWIFKQICNASPPIHPIFMPLVEVYVHSIIHPSPKLSSNTTNEPFSEEEIIRIFKYKVYSVEDNSNDYQMEGTEKEVSCELTSQLLLLYFVLLYEDIRLSSHSKNTQIIDRKVMKYSPEFLAQIPIFFLIQSARNDQHNYGVIISSLLRLVSHHYPHLCLVKDWLPSEPLNPRELTSKSPQVLTQNERQLFLNSFDSNSPSLIVSVLERLLTLPKNYLWPLAPDFISKLPFLLLPSTPRQVRQKAKIVWFELNSIFPRKLWVMTVNVLRPKYFGFMPKSQVLTWSDIMSDPLHVLRCDDRIFRNAELMEITLHMLSAFLAASRIHLTHHLLETPSRSPEEEKDREELRSALLTAQESAAIQILLECCVAKPDETDTNLLTNLREVQGLICSHLHQVFISDPNIAKLVHFQGYPNDLLPLVVAAIPSMHICLDFIPELLGQPDLQKQAFAMNLCSYLCKQYSIAKSFSVAKLCFNVSTTLVSVLPSDKRAPFFTNVLPALIRMCGPFPPLCEDAVKLLVQLSQINMSCLASTSPHFMFPDA</sequence>
<evidence type="ECO:0000256" key="2">
    <source>
        <dbReference type="ARBA" id="ARBA00006705"/>
    </source>
</evidence>
<evidence type="ECO:0008006" key="6">
    <source>
        <dbReference type="Google" id="ProtNLM"/>
    </source>
</evidence>
<feature type="non-terminal residue" evidence="4">
    <location>
        <position position="1"/>
    </location>
</feature>
<dbReference type="GO" id="GO:0032039">
    <property type="term" value="C:integrator complex"/>
    <property type="evidence" value="ECO:0007669"/>
    <property type="project" value="InterPro"/>
</dbReference>
<dbReference type="Pfam" id="PF14750">
    <property type="entry name" value="INTS2"/>
    <property type="match status" value="1"/>
</dbReference>
<evidence type="ECO:0000256" key="1">
    <source>
        <dbReference type="ARBA" id="ARBA00004123"/>
    </source>
</evidence>
<dbReference type="OrthoDB" id="70899at2759"/>
<evidence type="ECO:0000256" key="3">
    <source>
        <dbReference type="ARBA" id="ARBA00023242"/>
    </source>
</evidence>
<keyword evidence="5" id="KW-1185">Reference proteome</keyword>
<organism evidence="4">
    <name type="scientific">Oppiella nova</name>
    <dbReference type="NCBI Taxonomy" id="334625"/>
    <lineage>
        <taxon>Eukaryota</taxon>
        <taxon>Metazoa</taxon>
        <taxon>Ecdysozoa</taxon>
        <taxon>Arthropoda</taxon>
        <taxon>Chelicerata</taxon>
        <taxon>Arachnida</taxon>
        <taxon>Acari</taxon>
        <taxon>Acariformes</taxon>
        <taxon>Sarcoptiformes</taxon>
        <taxon>Oribatida</taxon>
        <taxon>Brachypylina</taxon>
        <taxon>Oppioidea</taxon>
        <taxon>Oppiidae</taxon>
        <taxon>Oppiella</taxon>
    </lineage>
</organism>
<proteinExistence type="inferred from homology"/>
<protein>
    <recommendedName>
        <fullName evidence="6">Integrator complex subunit 2</fullName>
    </recommendedName>
</protein>
<comment type="similarity">
    <text evidence="2">Belongs to the Integrator subunit 2 family.</text>
</comment>
<keyword evidence="3" id="KW-0539">Nucleus</keyword>
<dbReference type="PANTHER" id="PTHR28608">
    <property type="entry name" value="INTEGRATOR COMPLEX SUBUNIT 2"/>
    <property type="match status" value="1"/>
</dbReference>
<dbReference type="PRINTS" id="PR02105">
    <property type="entry name" value="INTSUBUNIT2"/>
</dbReference>
<comment type="subcellular location">
    <subcellularLocation>
        <location evidence="1">Nucleus</location>
    </subcellularLocation>
</comment>
<dbReference type="EMBL" id="OC927622">
    <property type="protein sequence ID" value="CAD7657325.1"/>
    <property type="molecule type" value="Genomic_DNA"/>
</dbReference>
<evidence type="ECO:0000313" key="4">
    <source>
        <dbReference type="EMBL" id="CAD7657325.1"/>
    </source>
</evidence>
<dbReference type="InterPro" id="IPR029321">
    <property type="entry name" value="INTS2"/>
</dbReference>
<gene>
    <name evidence="4" type="ORF">ONB1V03_LOCUS13955</name>
</gene>
<dbReference type="InterPro" id="IPR026236">
    <property type="entry name" value="Int2_metazoa"/>
</dbReference>
<name>A0A7R9ME57_9ACAR</name>